<organism evidence="1 2">
    <name type="scientific">Streptomyces alanosinicus</name>
    <dbReference type="NCBI Taxonomy" id="68171"/>
    <lineage>
        <taxon>Bacteria</taxon>
        <taxon>Bacillati</taxon>
        <taxon>Actinomycetota</taxon>
        <taxon>Actinomycetes</taxon>
        <taxon>Kitasatosporales</taxon>
        <taxon>Streptomycetaceae</taxon>
        <taxon>Streptomyces</taxon>
    </lineage>
</organism>
<dbReference type="EMBL" id="BMVG01000022">
    <property type="protein sequence ID" value="GHE10156.1"/>
    <property type="molecule type" value="Genomic_DNA"/>
</dbReference>
<evidence type="ECO:0000313" key="2">
    <source>
        <dbReference type="Proteomes" id="UP000655443"/>
    </source>
</evidence>
<sequence length="94" mass="10174">MGAAQFTELRALLHLGELLGGGKGCPRRGGGRCLGGHGISSRCGCDDERGDRWCSRSLSKVTAPREGRFKSYEFFRKRSGEAIAKTLLSGELWG</sequence>
<accession>A0A918YMX4</accession>
<name>A0A918YMX4_9ACTN</name>
<protein>
    <submittedName>
        <fullName evidence="1">Uncharacterized protein</fullName>
    </submittedName>
</protein>
<evidence type="ECO:0000313" key="1">
    <source>
        <dbReference type="EMBL" id="GHE10156.1"/>
    </source>
</evidence>
<keyword evidence="2" id="KW-1185">Reference proteome</keyword>
<reference evidence="1" key="1">
    <citation type="journal article" date="2014" name="Int. J. Syst. Evol. Microbiol.">
        <title>Complete genome sequence of Corynebacterium casei LMG S-19264T (=DSM 44701T), isolated from a smear-ripened cheese.</title>
        <authorList>
            <consortium name="US DOE Joint Genome Institute (JGI-PGF)"/>
            <person name="Walter F."/>
            <person name="Albersmeier A."/>
            <person name="Kalinowski J."/>
            <person name="Ruckert C."/>
        </authorList>
    </citation>
    <scope>NUCLEOTIDE SEQUENCE</scope>
    <source>
        <strain evidence="1">JCM 4714</strain>
    </source>
</reference>
<proteinExistence type="predicted"/>
<gene>
    <name evidence="1" type="ORF">GCM10010339_65320</name>
</gene>
<dbReference type="Proteomes" id="UP000655443">
    <property type="component" value="Unassembled WGS sequence"/>
</dbReference>
<comment type="caution">
    <text evidence="1">The sequence shown here is derived from an EMBL/GenBank/DDBJ whole genome shotgun (WGS) entry which is preliminary data.</text>
</comment>
<dbReference type="AlphaFoldDB" id="A0A918YMX4"/>
<reference evidence="1" key="2">
    <citation type="submission" date="2020-09" db="EMBL/GenBank/DDBJ databases">
        <authorList>
            <person name="Sun Q."/>
            <person name="Ohkuma M."/>
        </authorList>
    </citation>
    <scope>NUCLEOTIDE SEQUENCE</scope>
    <source>
        <strain evidence="1">JCM 4714</strain>
    </source>
</reference>